<sequence>MKPDLQRMLRTAARALSRAGLVTAYGHCSFRRDESTFLVTPAVPLGQIGRRPGIVVAVTGELPRDVPGEVRLHQAIYRRRADVGGIARVLPVAVRALSALGCTARPLDGTGAYFAPGPPLWPDPRLVRTEMAAESVAEALGNAPAIVLRGNGAVVVGESLPRAVVLAQFLETASELDLAVRSTGAGAVEFSADEATARAVWTGGIEERMWCYLTRDDPEARRVR</sequence>
<dbReference type="EMBL" id="BAABCM010000001">
    <property type="protein sequence ID" value="GAA3800686.1"/>
    <property type="molecule type" value="Genomic_DNA"/>
</dbReference>
<dbReference type="SMART" id="SM01007">
    <property type="entry name" value="Aldolase_II"/>
    <property type="match status" value="1"/>
</dbReference>
<evidence type="ECO:0000259" key="3">
    <source>
        <dbReference type="SMART" id="SM01007"/>
    </source>
</evidence>
<keyword evidence="5" id="KW-1185">Reference proteome</keyword>
<dbReference type="PANTHER" id="PTHR22789">
    <property type="entry name" value="FUCULOSE PHOSPHATE ALDOLASE"/>
    <property type="match status" value="1"/>
</dbReference>
<comment type="caution">
    <text evidence="4">The sequence shown here is derived from an EMBL/GenBank/DDBJ whole genome shotgun (WGS) entry which is preliminary data.</text>
</comment>
<dbReference type="SUPFAM" id="SSF53639">
    <property type="entry name" value="AraD/HMP-PK domain-like"/>
    <property type="match status" value="1"/>
</dbReference>
<evidence type="ECO:0000256" key="1">
    <source>
        <dbReference type="ARBA" id="ARBA00022723"/>
    </source>
</evidence>
<keyword evidence="1" id="KW-0479">Metal-binding</keyword>
<reference evidence="5" key="1">
    <citation type="journal article" date="2019" name="Int. J. Syst. Evol. Microbiol.">
        <title>The Global Catalogue of Microorganisms (GCM) 10K type strain sequencing project: providing services to taxonomists for standard genome sequencing and annotation.</title>
        <authorList>
            <consortium name="The Broad Institute Genomics Platform"/>
            <consortium name="The Broad Institute Genome Sequencing Center for Infectious Disease"/>
            <person name="Wu L."/>
            <person name="Ma J."/>
        </authorList>
    </citation>
    <scope>NUCLEOTIDE SEQUENCE [LARGE SCALE GENOMIC DNA]</scope>
    <source>
        <strain evidence="5">JCM 17017</strain>
    </source>
</reference>
<dbReference type="InterPro" id="IPR001303">
    <property type="entry name" value="Aldolase_II/adducin_N"/>
</dbReference>
<name>A0ABP7HRU7_9PSEU</name>
<dbReference type="Proteomes" id="UP001501624">
    <property type="component" value="Unassembled WGS sequence"/>
</dbReference>
<dbReference type="Pfam" id="PF00596">
    <property type="entry name" value="Aldolase_II"/>
    <property type="match status" value="1"/>
</dbReference>
<evidence type="ECO:0000313" key="4">
    <source>
        <dbReference type="EMBL" id="GAA3800686.1"/>
    </source>
</evidence>
<accession>A0ABP7HRU7</accession>
<dbReference type="InterPro" id="IPR036409">
    <property type="entry name" value="Aldolase_II/adducin_N_sf"/>
</dbReference>
<protein>
    <recommendedName>
        <fullName evidence="3">Class II aldolase/adducin N-terminal domain-containing protein</fullName>
    </recommendedName>
</protein>
<feature type="domain" description="Class II aldolase/adducin N-terminal" evidence="3">
    <location>
        <begin position="7"/>
        <end position="178"/>
    </location>
</feature>
<proteinExistence type="predicted"/>
<dbReference type="InterPro" id="IPR050197">
    <property type="entry name" value="Aldolase_class_II_sugar_metab"/>
</dbReference>
<dbReference type="RefSeq" id="WP_237335098.1">
    <property type="nucleotide sequence ID" value="NZ_BAABCM010000001.1"/>
</dbReference>
<gene>
    <name evidence="4" type="ORF">GCM10022380_17610</name>
</gene>
<evidence type="ECO:0000256" key="2">
    <source>
        <dbReference type="ARBA" id="ARBA00023239"/>
    </source>
</evidence>
<dbReference type="PANTHER" id="PTHR22789:SF0">
    <property type="entry name" value="3-OXO-TETRONATE 4-PHOSPHATE DECARBOXYLASE-RELATED"/>
    <property type="match status" value="1"/>
</dbReference>
<evidence type="ECO:0000313" key="5">
    <source>
        <dbReference type="Proteomes" id="UP001501624"/>
    </source>
</evidence>
<organism evidence="4 5">
    <name type="scientific">Amycolatopsis tucumanensis</name>
    <dbReference type="NCBI Taxonomy" id="401106"/>
    <lineage>
        <taxon>Bacteria</taxon>
        <taxon>Bacillati</taxon>
        <taxon>Actinomycetota</taxon>
        <taxon>Actinomycetes</taxon>
        <taxon>Pseudonocardiales</taxon>
        <taxon>Pseudonocardiaceae</taxon>
        <taxon>Amycolatopsis</taxon>
    </lineage>
</organism>
<keyword evidence="2" id="KW-0456">Lyase</keyword>
<dbReference type="Gene3D" id="3.40.225.10">
    <property type="entry name" value="Class II aldolase/adducin N-terminal domain"/>
    <property type="match status" value="1"/>
</dbReference>